<feature type="compositionally biased region" description="Low complexity" evidence="7">
    <location>
        <begin position="116"/>
        <end position="128"/>
    </location>
</feature>
<evidence type="ECO:0000256" key="3">
    <source>
        <dbReference type="ARBA" id="ARBA00023015"/>
    </source>
</evidence>
<feature type="domain" description="Zn(2)-C6 fungal-type" evidence="8">
    <location>
        <begin position="63"/>
        <end position="93"/>
    </location>
</feature>
<protein>
    <recommendedName>
        <fullName evidence="8">Zn(2)-C6 fungal-type domain-containing protein</fullName>
    </recommendedName>
</protein>
<evidence type="ECO:0000256" key="4">
    <source>
        <dbReference type="ARBA" id="ARBA00023125"/>
    </source>
</evidence>
<evidence type="ECO:0000256" key="6">
    <source>
        <dbReference type="ARBA" id="ARBA00023242"/>
    </source>
</evidence>
<dbReference type="GO" id="GO:0000981">
    <property type="term" value="F:DNA-binding transcription factor activity, RNA polymerase II-specific"/>
    <property type="evidence" value="ECO:0007669"/>
    <property type="project" value="InterPro"/>
</dbReference>
<evidence type="ECO:0000259" key="8">
    <source>
        <dbReference type="PROSITE" id="PS50048"/>
    </source>
</evidence>
<keyword evidence="4" id="KW-0238">DNA-binding</keyword>
<dbReference type="EMBL" id="KB822712">
    <property type="protein sequence ID" value="ETN45686.1"/>
    <property type="molecule type" value="Genomic_DNA"/>
</dbReference>
<dbReference type="GO" id="GO:0003677">
    <property type="term" value="F:DNA binding"/>
    <property type="evidence" value="ECO:0007669"/>
    <property type="project" value="UniProtKB-KW"/>
</dbReference>
<dbReference type="AlphaFoldDB" id="W2SAC9"/>
<keyword evidence="6" id="KW-0539">Nucleus</keyword>
<feature type="region of interest" description="Disordered" evidence="7">
    <location>
        <begin position="115"/>
        <end position="134"/>
    </location>
</feature>
<dbReference type="HOGENOM" id="CLU_366813_0_0_1"/>
<gene>
    <name evidence="9" type="ORF">HMPREF1541_09519</name>
</gene>
<feature type="domain" description="Zn(2)-C6 fungal-type" evidence="8">
    <location>
        <begin position="7"/>
        <end position="35"/>
    </location>
</feature>
<dbReference type="OrthoDB" id="2593732at2759"/>
<dbReference type="CDD" id="cd00067">
    <property type="entry name" value="GAL4"/>
    <property type="match status" value="2"/>
</dbReference>
<keyword evidence="3" id="KW-0805">Transcription regulation</keyword>
<name>W2SAC9_CYPE1</name>
<dbReference type="InterPro" id="IPR001138">
    <property type="entry name" value="Zn2Cys6_DnaBD"/>
</dbReference>
<dbReference type="InterPro" id="IPR036864">
    <property type="entry name" value="Zn2-C6_fun-type_DNA-bd_sf"/>
</dbReference>
<accession>W2SAC9</accession>
<feature type="compositionally biased region" description="Pro residues" evidence="7">
    <location>
        <begin position="509"/>
        <end position="522"/>
    </location>
</feature>
<dbReference type="RefSeq" id="XP_008712414.1">
    <property type="nucleotide sequence ID" value="XM_008714192.1"/>
</dbReference>
<evidence type="ECO:0000256" key="1">
    <source>
        <dbReference type="ARBA" id="ARBA00022723"/>
    </source>
</evidence>
<dbReference type="PROSITE" id="PS00463">
    <property type="entry name" value="ZN2_CY6_FUNGAL_1"/>
    <property type="match status" value="2"/>
</dbReference>
<keyword evidence="2" id="KW-0862">Zinc</keyword>
<keyword evidence="10" id="KW-1185">Reference proteome</keyword>
<keyword evidence="5" id="KW-0804">Transcription</keyword>
<dbReference type="Pfam" id="PF00172">
    <property type="entry name" value="Zn_clus"/>
    <property type="match status" value="1"/>
</dbReference>
<dbReference type="GO" id="GO:0008270">
    <property type="term" value="F:zinc ion binding"/>
    <property type="evidence" value="ECO:0007669"/>
    <property type="project" value="InterPro"/>
</dbReference>
<dbReference type="PANTHER" id="PTHR36206">
    <property type="entry name" value="ASPERCRYPTIN BIOSYNTHESIS CLUSTER-SPECIFIC TRANSCRIPTION REGULATOR ATNN-RELATED"/>
    <property type="match status" value="1"/>
</dbReference>
<feature type="compositionally biased region" description="Low complexity" evidence="7">
    <location>
        <begin position="472"/>
        <end position="490"/>
    </location>
</feature>
<dbReference type="SMART" id="SM00066">
    <property type="entry name" value="GAL4"/>
    <property type="match status" value="2"/>
</dbReference>
<evidence type="ECO:0000256" key="2">
    <source>
        <dbReference type="ARBA" id="ARBA00022833"/>
    </source>
</evidence>
<evidence type="ECO:0000256" key="7">
    <source>
        <dbReference type="SAM" id="MobiDB-lite"/>
    </source>
</evidence>
<evidence type="ECO:0000313" key="9">
    <source>
        <dbReference type="EMBL" id="ETN45686.1"/>
    </source>
</evidence>
<dbReference type="InParanoid" id="W2SAC9"/>
<dbReference type="PROSITE" id="PS50048">
    <property type="entry name" value="ZN2_CY6_FUNGAL_2"/>
    <property type="match status" value="2"/>
</dbReference>
<dbReference type="InterPro" id="IPR052360">
    <property type="entry name" value="Transcr_Regulatory_Proteins"/>
</dbReference>
<dbReference type="Proteomes" id="UP000030752">
    <property type="component" value="Unassembled WGS sequence"/>
</dbReference>
<evidence type="ECO:0000313" key="10">
    <source>
        <dbReference type="Proteomes" id="UP000030752"/>
    </source>
</evidence>
<dbReference type="PANTHER" id="PTHR36206:SF12">
    <property type="entry name" value="ASPERCRYPTIN BIOSYNTHESIS CLUSTER-SPECIFIC TRANSCRIPTION REGULATOR ATNN-RELATED"/>
    <property type="match status" value="1"/>
</dbReference>
<dbReference type="GeneID" id="19976858"/>
<evidence type="ECO:0000256" key="5">
    <source>
        <dbReference type="ARBA" id="ARBA00023163"/>
    </source>
</evidence>
<sequence length="760" mass="84371">MPAHSKGCLTCRRRKVKCDETRPTCTRCQKIGRECGGYSGAAEPAPNSPVQIDSNLAARSRSGCTTCKQRKLKCDETWPCCRRCLKAARICRWATGDPRNLSSGGVDMDRITFYRSTSSSESKPSRSPSPHPDVTWDEKRAISFFHQRTAFHISGCNNSADRWFGYLLAVGETEPAIKHGVIALGALHEEFEALSLIQDRSRHSNYTPLQTLPETHLAVQQYSKAINLLAVAPSWSNRDIPLLATLLFAAFDSLRGRPEPALFHRCSGLRILGESSFSPSSPLMELLLCVFLHFDTENLELGEPHFTDLDSLPTSMAFTFPHVTRPLSGFSRLKQACEMFEVLYNRLLRAAKQPLRVRGPRFNGAGPCPQFPDIITRYGEWCYALDEYLRSAALGMQNIDQDGVSDLVIVQIRRVMLRIILHVDIRYDEMDFDRFAPEFACIVALAECFLNGCSRGALHLEEFEDLYPTPPTTTTSPSSTDTTTSGSSSSIDKGTYTPPQYPRAHPHPHPQPNPPPPLPPFSGPRRHLLGIIASHTPLIPRSIGALDTSIVASTLSIISRLPLTPFPCPMAASHPSSSPPAFTPLPNTAPHTASRRLYAKSAFSLAPGVIAPLWVVAAHCRDPKLRRRALDLLGRTHRKEGQWDSLVCAANGRAVMEAEEERAVGLARKRQRRRALKQYGGGAPGRREEEGCWDAEMLERGEVRYAWQVPDAARVREVEAVMLEGTSGEGKGKALKERKWYQWVAVGQDWSVEVPGCTMQ</sequence>
<feature type="region of interest" description="Disordered" evidence="7">
    <location>
        <begin position="467"/>
        <end position="523"/>
    </location>
</feature>
<dbReference type="VEuPathDB" id="FungiDB:HMPREF1541_09519"/>
<dbReference type="Gene3D" id="4.10.240.10">
    <property type="entry name" value="Zn(2)-C6 fungal-type DNA-binding domain"/>
    <property type="match status" value="2"/>
</dbReference>
<keyword evidence="1" id="KW-0479">Metal-binding</keyword>
<reference evidence="9 10" key="1">
    <citation type="submission" date="2013-03" db="EMBL/GenBank/DDBJ databases">
        <title>The Genome Sequence of Phialophora europaea CBS 101466.</title>
        <authorList>
            <consortium name="The Broad Institute Genomics Platform"/>
            <person name="Cuomo C."/>
            <person name="de Hoog S."/>
            <person name="Gorbushina A."/>
            <person name="Walker B."/>
            <person name="Young S.K."/>
            <person name="Zeng Q."/>
            <person name="Gargeya S."/>
            <person name="Fitzgerald M."/>
            <person name="Haas B."/>
            <person name="Abouelleil A."/>
            <person name="Allen A.W."/>
            <person name="Alvarado L."/>
            <person name="Arachchi H.M."/>
            <person name="Berlin A.M."/>
            <person name="Chapman S.B."/>
            <person name="Gainer-Dewar J."/>
            <person name="Goldberg J."/>
            <person name="Griggs A."/>
            <person name="Gujja S."/>
            <person name="Hansen M."/>
            <person name="Howarth C."/>
            <person name="Imamovic A."/>
            <person name="Ireland A."/>
            <person name="Larimer J."/>
            <person name="McCowan C."/>
            <person name="Murphy C."/>
            <person name="Pearson M."/>
            <person name="Poon T.W."/>
            <person name="Priest M."/>
            <person name="Roberts A."/>
            <person name="Saif S."/>
            <person name="Shea T."/>
            <person name="Sisk P."/>
            <person name="Sykes S."/>
            <person name="Wortman J."/>
            <person name="Nusbaum C."/>
            <person name="Birren B."/>
        </authorList>
    </citation>
    <scope>NUCLEOTIDE SEQUENCE [LARGE SCALE GENOMIC DNA]</scope>
    <source>
        <strain evidence="9 10">CBS 101466</strain>
    </source>
</reference>
<organism evidence="9 10">
    <name type="scientific">Cyphellophora europaea (strain CBS 101466)</name>
    <name type="common">Phialophora europaea</name>
    <dbReference type="NCBI Taxonomy" id="1220924"/>
    <lineage>
        <taxon>Eukaryota</taxon>
        <taxon>Fungi</taxon>
        <taxon>Dikarya</taxon>
        <taxon>Ascomycota</taxon>
        <taxon>Pezizomycotina</taxon>
        <taxon>Eurotiomycetes</taxon>
        <taxon>Chaetothyriomycetidae</taxon>
        <taxon>Chaetothyriales</taxon>
        <taxon>Cyphellophoraceae</taxon>
        <taxon>Cyphellophora</taxon>
    </lineage>
</organism>
<proteinExistence type="predicted"/>
<dbReference type="SUPFAM" id="SSF57701">
    <property type="entry name" value="Zn2/Cys6 DNA-binding domain"/>
    <property type="match status" value="2"/>
</dbReference>